<dbReference type="EnsemblMetazoa" id="SMAR014503-RA">
    <property type="protein sequence ID" value="SMAR014503-PA"/>
    <property type="gene ID" value="SMAR014503"/>
</dbReference>
<dbReference type="Proteomes" id="UP000014500">
    <property type="component" value="Unassembled WGS sequence"/>
</dbReference>
<dbReference type="Gene3D" id="3.10.300.10">
    <property type="entry name" value="Methylpurine-DNA glycosylase (MPG)"/>
    <property type="match status" value="1"/>
</dbReference>
<comment type="catalytic activity">
    <reaction evidence="1">
        <text>Hydrolysis of alkylated DNA, releasing 3-methyladenine, 3-methylguanine, 7-methylguanine and 7-methyladenine.</text>
        <dbReference type="EC" id="3.2.2.21"/>
    </reaction>
</comment>
<evidence type="ECO:0000256" key="4">
    <source>
        <dbReference type="ARBA" id="ARBA00012000"/>
    </source>
</evidence>
<evidence type="ECO:0000256" key="8">
    <source>
        <dbReference type="ARBA" id="ARBA00033426"/>
    </source>
</evidence>
<evidence type="ECO:0000256" key="1">
    <source>
        <dbReference type="ARBA" id="ARBA00000086"/>
    </source>
</evidence>
<reference evidence="15" key="1">
    <citation type="submission" date="2011-05" db="EMBL/GenBank/DDBJ databases">
        <authorList>
            <person name="Richards S.R."/>
            <person name="Qu J."/>
            <person name="Jiang H."/>
            <person name="Jhangiani S.N."/>
            <person name="Agravi P."/>
            <person name="Goodspeed R."/>
            <person name="Gross S."/>
            <person name="Mandapat C."/>
            <person name="Jackson L."/>
            <person name="Mathew T."/>
            <person name="Pu L."/>
            <person name="Thornton R."/>
            <person name="Saada N."/>
            <person name="Wilczek-Boney K.B."/>
            <person name="Lee S."/>
            <person name="Kovar C."/>
            <person name="Wu Y."/>
            <person name="Scherer S.E."/>
            <person name="Worley K.C."/>
            <person name="Muzny D.M."/>
            <person name="Gibbs R."/>
        </authorList>
    </citation>
    <scope>NUCLEOTIDE SEQUENCE</scope>
    <source>
        <strain evidence="15">Brora</strain>
    </source>
</reference>
<dbReference type="SUPFAM" id="SSF50486">
    <property type="entry name" value="FMT C-terminal domain-like"/>
    <property type="match status" value="1"/>
</dbReference>
<reference evidence="14" key="2">
    <citation type="submission" date="2015-02" db="UniProtKB">
        <authorList>
            <consortium name="EnsemblMetazoa"/>
        </authorList>
    </citation>
    <scope>IDENTIFICATION</scope>
</reference>
<evidence type="ECO:0000313" key="14">
    <source>
        <dbReference type="EnsemblMetazoa" id="SMAR014503-PA"/>
    </source>
</evidence>
<evidence type="ECO:0000256" key="5">
    <source>
        <dbReference type="ARBA" id="ARBA00022763"/>
    </source>
</evidence>
<dbReference type="FunFam" id="3.10.300.10:FF:000001">
    <property type="entry name" value="Putative 3-methyladenine DNA glycosylase"/>
    <property type="match status" value="1"/>
</dbReference>
<dbReference type="GO" id="GO:0006284">
    <property type="term" value="P:base-excision repair"/>
    <property type="evidence" value="ECO:0007669"/>
    <property type="project" value="InterPro"/>
</dbReference>
<evidence type="ECO:0000256" key="6">
    <source>
        <dbReference type="ARBA" id="ARBA00022801"/>
    </source>
</evidence>
<dbReference type="EMBL" id="JH431868">
    <property type="status" value="NOT_ANNOTATED_CDS"/>
    <property type="molecule type" value="Genomic_DNA"/>
</dbReference>
<comment type="similarity">
    <text evidence="3">Belongs to the DNA glycosylase MPG family.</text>
</comment>
<evidence type="ECO:0000313" key="15">
    <source>
        <dbReference type="Proteomes" id="UP000014500"/>
    </source>
</evidence>
<dbReference type="eggNOG" id="KOG4486">
    <property type="taxonomic scope" value="Eukaryota"/>
</dbReference>
<dbReference type="HOGENOM" id="CLU_060471_0_2_1"/>
<dbReference type="OMA" id="VEAYHHT"/>
<dbReference type="PANTHER" id="PTHR10429:SF0">
    <property type="entry name" value="DNA-3-METHYLADENINE GLYCOSYLASE"/>
    <property type="match status" value="1"/>
</dbReference>
<name>T1JKX3_STRMM</name>
<protein>
    <recommendedName>
        <fullName evidence="10">DNA-3-methyladenine glycosylase</fullName>
        <ecNumber evidence="4">3.2.2.21</ecNumber>
    </recommendedName>
    <alternativeName>
        <fullName evidence="11">3-alkyladenine DNA glycosylase</fullName>
    </alternativeName>
    <alternativeName>
        <fullName evidence="8">3-methyladenine DNA glycosidase</fullName>
    </alternativeName>
    <alternativeName>
        <fullName evidence="13">ADPG</fullName>
    </alternativeName>
    <alternativeName>
        <fullName evidence="12">N-methylpurine-DNA glycosylase</fullName>
    </alternativeName>
</protein>
<dbReference type="InterPro" id="IPR036995">
    <property type="entry name" value="MPG_sf"/>
</dbReference>
<accession>T1JKX3</accession>
<dbReference type="PhylomeDB" id="T1JKX3"/>
<evidence type="ECO:0000256" key="12">
    <source>
        <dbReference type="ARBA" id="ARBA00078171"/>
    </source>
</evidence>
<keyword evidence="15" id="KW-1185">Reference proteome</keyword>
<dbReference type="STRING" id="126957.T1JKX3"/>
<keyword evidence="5" id="KW-0227">DNA damage</keyword>
<dbReference type="InterPro" id="IPR003180">
    <property type="entry name" value="MPG"/>
</dbReference>
<dbReference type="GO" id="GO:0003905">
    <property type="term" value="F:alkylbase DNA N-glycosylase activity"/>
    <property type="evidence" value="ECO:0007669"/>
    <property type="project" value="UniProtKB-EC"/>
</dbReference>
<dbReference type="EC" id="3.2.2.21" evidence="4"/>
<dbReference type="AlphaFoldDB" id="T1JKX3"/>
<evidence type="ECO:0000256" key="11">
    <source>
        <dbReference type="ARBA" id="ARBA00076879"/>
    </source>
</evidence>
<dbReference type="NCBIfam" id="TIGR00567">
    <property type="entry name" value="3mg"/>
    <property type="match status" value="1"/>
</dbReference>
<evidence type="ECO:0000256" key="13">
    <source>
        <dbReference type="ARBA" id="ARBA00082988"/>
    </source>
</evidence>
<dbReference type="CDD" id="cd00540">
    <property type="entry name" value="AAG"/>
    <property type="match status" value="1"/>
</dbReference>
<organism evidence="14 15">
    <name type="scientific">Strigamia maritima</name>
    <name type="common">European centipede</name>
    <name type="synonym">Geophilus maritimus</name>
    <dbReference type="NCBI Taxonomy" id="126957"/>
    <lineage>
        <taxon>Eukaryota</taxon>
        <taxon>Metazoa</taxon>
        <taxon>Ecdysozoa</taxon>
        <taxon>Arthropoda</taxon>
        <taxon>Myriapoda</taxon>
        <taxon>Chilopoda</taxon>
        <taxon>Pleurostigmophora</taxon>
        <taxon>Geophilomorpha</taxon>
        <taxon>Linotaeniidae</taxon>
        <taxon>Strigamia</taxon>
    </lineage>
</organism>
<dbReference type="GO" id="GO:0003677">
    <property type="term" value="F:DNA binding"/>
    <property type="evidence" value="ECO:0007669"/>
    <property type="project" value="InterPro"/>
</dbReference>
<evidence type="ECO:0000256" key="9">
    <source>
        <dbReference type="ARBA" id="ARBA00066187"/>
    </source>
</evidence>
<comment type="subunit">
    <text evidence="9">Binds MBD1. Binds SSBP1.</text>
</comment>
<keyword evidence="7" id="KW-0234">DNA repair</keyword>
<evidence type="ECO:0000256" key="3">
    <source>
        <dbReference type="ARBA" id="ARBA00009232"/>
    </source>
</evidence>
<evidence type="ECO:0000256" key="7">
    <source>
        <dbReference type="ARBA" id="ARBA00023204"/>
    </source>
</evidence>
<proteinExistence type="inferred from homology"/>
<dbReference type="Pfam" id="PF02245">
    <property type="entry name" value="Pur_DNA_glyco"/>
    <property type="match status" value="1"/>
</dbReference>
<keyword evidence="6" id="KW-0378">Hydrolase</keyword>
<dbReference type="PANTHER" id="PTHR10429">
    <property type="entry name" value="DNA-3-METHYLADENINE GLYCOSYLASE"/>
    <property type="match status" value="1"/>
</dbReference>
<sequence length="211" mass="23876">MECRLGKDFFTVTCQTLARKLLGQVLVRILDDGTRLSGVIVETECYLGGEDKASHSYNGKRTERNTAMFMDPGTAYVYFVYGMYHCFNISSEGDGSAVLIRSLQPLEGLDQMQQFRNERLKNQRALKCDKLCNGPSKLCMSMAITKDVIDQRDLTVCEFLWVEKGWETPDSCIAVASRIGINSAGAEWAEKPLRFYVKGCKYVSRRLKVIH</sequence>
<dbReference type="HAMAP" id="MF_00527">
    <property type="entry name" value="3MGH"/>
    <property type="match status" value="1"/>
</dbReference>
<comment type="function">
    <text evidence="2">Hydrolysis of the deoxyribose N-glycosidic bond to excise 3-methyladenine, and 7-methylguanine from the damaged DNA polymer formed by alkylation lesions.</text>
</comment>
<dbReference type="InterPro" id="IPR011034">
    <property type="entry name" value="Formyl_transferase-like_C_sf"/>
</dbReference>
<evidence type="ECO:0000256" key="10">
    <source>
        <dbReference type="ARBA" id="ARBA00068926"/>
    </source>
</evidence>
<evidence type="ECO:0000256" key="2">
    <source>
        <dbReference type="ARBA" id="ARBA00002421"/>
    </source>
</evidence>